<evidence type="ECO:0000313" key="3">
    <source>
        <dbReference type="Proteomes" id="UP000224006"/>
    </source>
</evidence>
<keyword evidence="3" id="KW-1185">Reference proteome</keyword>
<evidence type="ECO:0000313" key="2">
    <source>
        <dbReference type="EMBL" id="PFH33107.1"/>
    </source>
</evidence>
<dbReference type="KEGG" id="bbes:BESB_083060"/>
<dbReference type="OrthoDB" id="449286at2759"/>
<reference evidence="2 3" key="1">
    <citation type="submission" date="2017-09" db="EMBL/GenBank/DDBJ databases">
        <title>Genome sequencing of Besnoitia besnoiti strain Bb-Ger1.</title>
        <authorList>
            <person name="Schares G."/>
            <person name="Venepally P."/>
            <person name="Lorenzi H.A."/>
        </authorList>
    </citation>
    <scope>NUCLEOTIDE SEQUENCE [LARGE SCALE GENOMIC DNA]</scope>
    <source>
        <strain evidence="2 3">Bb-Ger1</strain>
    </source>
</reference>
<dbReference type="RefSeq" id="XP_029217116.1">
    <property type="nucleotide sequence ID" value="XM_029366656.1"/>
</dbReference>
<dbReference type="EMBL" id="NWUJ01000009">
    <property type="protein sequence ID" value="PFH33107.1"/>
    <property type="molecule type" value="Genomic_DNA"/>
</dbReference>
<name>A0A2A9MBW0_BESBE</name>
<organism evidence="2 3">
    <name type="scientific">Besnoitia besnoiti</name>
    <name type="common">Apicomplexan protozoan</name>
    <dbReference type="NCBI Taxonomy" id="94643"/>
    <lineage>
        <taxon>Eukaryota</taxon>
        <taxon>Sar</taxon>
        <taxon>Alveolata</taxon>
        <taxon>Apicomplexa</taxon>
        <taxon>Conoidasida</taxon>
        <taxon>Coccidia</taxon>
        <taxon>Eucoccidiorida</taxon>
        <taxon>Eimeriorina</taxon>
        <taxon>Sarcocystidae</taxon>
        <taxon>Besnoitia</taxon>
    </lineage>
</organism>
<feature type="compositionally biased region" description="Low complexity" evidence="1">
    <location>
        <begin position="136"/>
        <end position="158"/>
    </location>
</feature>
<gene>
    <name evidence="2" type="ORF">BESB_083060</name>
</gene>
<dbReference type="VEuPathDB" id="ToxoDB:BESB_083060"/>
<dbReference type="AlphaFoldDB" id="A0A2A9MBW0"/>
<evidence type="ECO:0000256" key="1">
    <source>
        <dbReference type="SAM" id="MobiDB-lite"/>
    </source>
</evidence>
<dbReference type="GeneID" id="40313232"/>
<sequence>MSSALSFVSPARGSRAFLSSLLPLSESFSAPPAQASSSILLSGPAQPRNSPLLSSGSSSAFPRSASHSLGSALALPSAAEFSCLDVPSASPSSFSSSVSRLGAVAACLHKSRLSAKRETALSSSLRTGGLDRGAESSFPASSCHLSSPSPSPSPSSAAATRSFVPERLACAASSLSFSSCSPFARPSSLSSLVSRRGFAGLTRDSVDIQPAFARLEGFLLSNLPAELAGSPRLVESLLARAGLPQAVTSAETSVSSGALSPESSVLIQRSRLGRAVGRCLVLLPFPDAAFLTSEDRKALQTQLTTALPNGAEVAACDRNDVENYIEEFERYFHLTEDLQRLASPANLRRLVTLSPVPATYGRREVRDLLREHANVDVDLRDIVFRFRKDGVQGDACYVLCRNERDAGVILATIQETAVPNRVHYGELFGCSFLWASRSVLLLSDPQLDYLPARGPFQVFTTGWEGDVSEEEFANLAYQLRLFPKAVRKFAHPGGEDVSSFFLEFHRMRDAKLTMSRLQLLRRRWRIGANTPFFGFVRMADLRFEDDTKFADEDSAADSDLDEPIDY</sequence>
<comment type="caution">
    <text evidence="2">The sequence shown here is derived from an EMBL/GenBank/DDBJ whole genome shotgun (WGS) entry which is preliminary data.</text>
</comment>
<dbReference type="STRING" id="94643.A0A2A9MBW0"/>
<accession>A0A2A9MBW0</accession>
<protein>
    <submittedName>
        <fullName evidence="2">Uncharacterized protein</fullName>
    </submittedName>
</protein>
<dbReference type="Proteomes" id="UP000224006">
    <property type="component" value="Chromosome VIII"/>
</dbReference>
<proteinExistence type="predicted"/>
<feature type="region of interest" description="Disordered" evidence="1">
    <location>
        <begin position="122"/>
        <end position="158"/>
    </location>
</feature>